<dbReference type="SUPFAM" id="SSF52047">
    <property type="entry name" value="RNI-like"/>
    <property type="match status" value="1"/>
</dbReference>
<dbReference type="InterPro" id="IPR032675">
    <property type="entry name" value="LRR_dom_sf"/>
</dbReference>
<organism evidence="1 2">
    <name type="scientific">Fragilariopsis cylindrus CCMP1102</name>
    <dbReference type="NCBI Taxonomy" id="635003"/>
    <lineage>
        <taxon>Eukaryota</taxon>
        <taxon>Sar</taxon>
        <taxon>Stramenopiles</taxon>
        <taxon>Ochrophyta</taxon>
        <taxon>Bacillariophyta</taxon>
        <taxon>Bacillariophyceae</taxon>
        <taxon>Bacillariophycidae</taxon>
        <taxon>Bacillariales</taxon>
        <taxon>Bacillariaceae</taxon>
        <taxon>Fragilariopsis</taxon>
    </lineage>
</organism>
<dbReference type="Gene3D" id="3.80.10.10">
    <property type="entry name" value="Ribonuclease Inhibitor"/>
    <property type="match status" value="1"/>
</dbReference>
<dbReference type="OrthoDB" id="54189at2759"/>
<evidence type="ECO:0000313" key="1">
    <source>
        <dbReference type="EMBL" id="OEU18704.1"/>
    </source>
</evidence>
<accession>A0A1E7FKQ3</accession>
<keyword evidence="2" id="KW-1185">Reference proteome</keyword>
<evidence type="ECO:0008006" key="3">
    <source>
        <dbReference type="Google" id="ProtNLM"/>
    </source>
</evidence>
<gene>
    <name evidence="1" type="ORF">FRACYDRAFT_236982</name>
</gene>
<dbReference type="AlphaFoldDB" id="A0A1E7FKQ3"/>
<reference evidence="1 2" key="1">
    <citation type="submission" date="2016-09" db="EMBL/GenBank/DDBJ databases">
        <title>Extensive genetic diversity and differential bi-allelic expression allows diatom success in the polar Southern Ocean.</title>
        <authorList>
            <consortium name="DOE Joint Genome Institute"/>
            <person name="Mock T."/>
            <person name="Otillar R.P."/>
            <person name="Strauss J."/>
            <person name="Dupont C."/>
            <person name="Frickenhaus S."/>
            <person name="Maumus F."/>
            <person name="Mcmullan M."/>
            <person name="Sanges R."/>
            <person name="Schmutz J."/>
            <person name="Toseland A."/>
            <person name="Valas R."/>
            <person name="Veluchamy A."/>
            <person name="Ward B.J."/>
            <person name="Allen A."/>
            <person name="Barry K."/>
            <person name="Falciatore A."/>
            <person name="Ferrante M."/>
            <person name="Fortunato A.E."/>
            <person name="Gloeckner G."/>
            <person name="Gruber A."/>
            <person name="Hipkin R."/>
            <person name="Janech M."/>
            <person name="Kroth P."/>
            <person name="Leese F."/>
            <person name="Lindquist E."/>
            <person name="Lyon B.R."/>
            <person name="Martin J."/>
            <person name="Mayer C."/>
            <person name="Parker M."/>
            <person name="Quesneville H."/>
            <person name="Raymond J."/>
            <person name="Uhlig C."/>
            <person name="Valentin K.U."/>
            <person name="Worden A.Z."/>
            <person name="Armbrust E.V."/>
            <person name="Bowler C."/>
            <person name="Green B."/>
            <person name="Moulton V."/>
            <person name="Van Oosterhout C."/>
            <person name="Grigoriev I."/>
        </authorList>
    </citation>
    <scope>NUCLEOTIDE SEQUENCE [LARGE SCALE GENOMIC DNA]</scope>
    <source>
        <strain evidence="1 2">CCMP1102</strain>
    </source>
</reference>
<dbReference type="KEGG" id="fcy:FRACYDRAFT_236982"/>
<evidence type="ECO:0000313" key="2">
    <source>
        <dbReference type="Proteomes" id="UP000095751"/>
    </source>
</evidence>
<proteinExistence type="predicted"/>
<dbReference type="Proteomes" id="UP000095751">
    <property type="component" value="Unassembled WGS sequence"/>
</dbReference>
<protein>
    <recommendedName>
        <fullName evidence="3">L domain-like protein</fullName>
    </recommendedName>
</protein>
<sequence length="216" mass="24191">MTATTDEVSKAVAAAIKARDSALRNVIAETTEADRGKLMNICINSIPDKLLFIEGDILISALSKTSLWIFTTSKIEGNSDEYFALPAIVARIERLTGITLWHCRSIPVELSNLRHLQSLALLRCSDLFVNNFPVQMGLSNLKEFNIHNSRVQSSSESPFLLEWMSKQLPRLENLGFDTMEKNGTDSIVYALRTVEDFCFQDTLKSLAINECSIDEK</sequence>
<dbReference type="InParanoid" id="A0A1E7FKQ3"/>
<dbReference type="EMBL" id="KV784356">
    <property type="protein sequence ID" value="OEU18704.1"/>
    <property type="molecule type" value="Genomic_DNA"/>
</dbReference>
<name>A0A1E7FKQ3_9STRA</name>